<dbReference type="PANTHER" id="PTHR21310">
    <property type="entry name" value="AMINOGLYCOSIDE PHOSPHOTRANSFERASE-RELATED-RELATED"/>
    <property type="match status" value="1"/>
</dbReference>
<dbReference type="EMBL" id="FNIA01000001">
    <property type="protein sequence ID" value="SDM31793.1"/>
    <property type="molecule type" value="Genomic_DNA"/>
</dbReference>
<evidence type="ECO:0000259" key="1">
    <source>
        <dbReference type="Pfam" id="PF01636"/>
    </source>
</evidence>
<dbReference type="InterPro" id="IPR041726">
    <property type="entry name" value="ACAD10_11_N"/>
</dbReference>
<proteinExistence type="predicted"/>
<dbReference type="STRING" id="996166.SAMN05192554_10113"/>
<organism evidence="2 3">
    <name type="scientific">Haloarchaeobius iranensis</name>
    <dbReference type="NCBI Taxonomy" id="996166"/>
    <lineage>
        <taxon>Archaea</taxon>
        <taxon>Methanobacteriati</taxon>
        <taxon>Methanobacteriota</taxon>
        <taxon>Stenosarchaea group</taxon>
        <taxon>Halobacteria</taxon>
        <taxon>Halobacteriales</taxon>
        <taxon>Halorubellaceae</taxon>
        <taxon>Haloarchaeobius</taxon>
    </lineage>
</organism>
<evidence type="ECO:0000313" key="2">
    <source>
        <dbReference type="EMBL" id="SDM31793.1"/>
    </source>
</evidence>
<dbReference type="AlphaFoldDB" id="A0A1G9S8F6"/>
<dbReference type="InterPro" id="IPR051678">
    <property type="entry name" value="AGP_Transferase"/>
</dbReference>
<gene>
    <name evidence="2" type="ORF">SAMN05192554_10113</name>
</gene>
<protein>
    <submittedName>
        <fullName evidence="2">Predicted kinase, aminoglycoside phosphotransferase (APT) family</fullName>
    </submittedName>
</protein>
<dbReference type="OrthoDB" id="350437at2157"/>
<dbReference type="Gene3D" id="3.90.1200.10">
    <property type="match status" value="1"/>
</dbReference>
<dbReference type="Pfam" id="PF01636">
    <property type="entry name" value="APH"/>
    <property type="match status" value="1"/>
</dbReference>
<sequence>MTDATRDTDALEALLAAELATEATGVETLSDGLNLVLAVATTDGEYVVRRPNKLRDRQYINPLRDEYRVMEHLHETALPTPEPTLYCDDETVLDGAFFVVPRVDGAVVPLGSDLPERFRHPEARCDLAHQLVDTLADVHALDTGAFAACCDRRTPREQVADGLRRLDAAAEVTGREFARLRAVGEWLVEHAPEATETTLVHGDYRPGNVLFAGDEVPEITGVIDWETALLGDPLVELGYLLLRWGDPDDRPVPLDGIAARYPEHGDAVAELRERNERGLAPFTTDTGSPSRRALVARYEEQTGREFDHERFYRANAAFSLASVWVDLHRHRVERGADSDLEPYIDHVTLLAERIVDGERPL</sequence>
<keyword evidence="2" id="KW-0418">Kinase</keyword>
<keyword evidence="3" id="KW-1185">Reference proteome</keyword>
<dbReference type="RefSeq" id="WP_089730988.1">
    <property type="nucleotide sequence ID" value="NZ_FNIA01000001.1"/>
</dbReference>
<dbReference type="CDD" id="cd05154">
    <property type="entry name" value="ACAD10_11_N-like"/>
    <property type="match status" value="1"/>
</dbReference>
<dbReference type="Gene3D" id="3.30.200.20">
    <property type="entry name" value="Phosphorylase Kinase, domain 1"/>
    <property type="match status" value="1"/>
</dbReference>
<dbReference type="GO" id="GO:0016301">
    <property type="term" value="F:kinase activity"/>
    <property type="evidence" value="ECO:0007669"/>
    <property type="project" value="UniProtKB-KW"/>
</dbReference>
<evidence type="ECO:0000313" key="3">
    <source>
        <dbReference type="Proteomes" id="UP000199370"/>
    </source>
</evidence>
<dbReference type="PANTHER" id="PTHR21310:SF40">
    <property type="entry name" value="AMINOGLYCOSIDE PHOSPHOTRANSFERASE DOMAIN-CONTAINING PROTEIN-RELATED"/>
    <property type="match status" value="1"/>
</dbReference>
<dbReference type="SUPFAM" id="SSF56112">
    <property type="entry name" value="Protein kinase-like (PK-like)"/>
    <property type="match status" value="1"/>
</dbReference>
<dbReference type="InterPro" id="IPR011009">
    <property type="entry name" value="Kinase-like_dom_sf"/>
</dbReference>
<reference evidence="2 3" key="1">
    <citation type="submission" date="2016-10" db="EMBL/GenBank/DDBJ databases">
        <authorList>
            <person name="de Groot N.N."/>
        </authorList>
    </citation>
    <scope>NUCLEOTIDE SEQUENCE [LARGE SCALE GENOMIC DNA]</scope>
    <source>
        <strain evidence="3">EB21,IBRC-M 10013,KCTC 4048</strain>
    </source>
</reference>
<dbReference type="Proteomes" id="UP000199370">
    <property type="component" value="Unassembled WGS sequence"/>
</dbReference>
<feature type="domain" description="Aminoglycoside phosphotransferase" evidence="1">
    <location>
        <begin position="32"/>
        <end position="263"/>
    </location>
</feature>
<accession>A0A1G9S8F6</accession>
<dbReference type="InterPro" id="IPR002575">
    <property type="entry name" value="Aminoglycoside_PTrfase"/>
</dbReference>
<name>A0A1G9S8F6_9EURY</name>
<keyword evidence="2" id="KW-0808">Transferase</keyword>